<keyword evidence="2" id="KW-1185">Reference proteome</keyword>
<reference evidence="1" key="1">
    <citation type="submission" date="2024-02" db="EMBL/GenBank/DDBJ databases">
        <title>Metagenome Assembled Genome of Zalaria obscura JY119.</title>
        <authorList>
            <person name="Vighnesh L."/>
            <person name="Jagadeeshwari U."/>
            <person name="Venkata Ramana C."/>
            <person name="Sasikala C."/>
        </authorList>
    </citation>
    <scope>NUCLEOTIDE SEQUENCE</scope>
    <source>
        <strain evidence="1">JY119</strain>
    </source>
</reference>
<dbReference type="Proteomes" id="UP001320706">
    <property type="component" value="Unassembled WGS sequence"/>
</dbReference>
<organism evidence="1 2">
    <name type="scientific">Zalaria obscura</name>
    <dbReference type="NCBI Taxonomy" id="2024903"/>
    <lineage>
        <taxon>Eukaryota</taxon>
        <taxon>Fungi</taxon>
        <taxon>Dikarya</taxon>
        <taxon>Ascomycota</taxon>
        <taxon>Pezizomycotina</taxon>
        <taxon>Dothideomycetes</taxon>
        <taxon>Dothideomycetidae</taxon>
        <taxon>Dothideales</taxon>
        <taxon>Zalariaceae</taxon>
        <taxon>Zalaria</taxon>
    </lineage>
</organism>
<protein>
    <submittedName>
        <fullName evidence="1">Uncharacterized protein</fullName>
    </submittedName>
</protein>
<accession>A0ACC3S4G7</accession>
<dbReference type="EMBL" id="JAMKPW020000043">
    <property type="protein sequence ID" value="KAK8194316.1"/>
    <property type="molecule type" value="Genomic_DNA"/>
</dbReference>
<comment type="caution">
    <text evidence="1">The sequence shown here is derived from an EMBL/GenBank/DDBJ whole genome shotgun (WGS) entry which is preliminary data.</text>
</comment>
<sequence length="99" mass="10854">MTGASRELASKVIVMAQKRRFGTTTKRSVAPLGNVLKALLQDSPQRLSRGFWSHYTCRNLPDSGTLTLRGHFACEKPCTEPAEMSGVAHVAIANINREL</sequence>
<evidence type="ECO:0000313" key="2">
    <source>
        <dbReference type="Proteomes" id="UP001320706"/>
    </source>
</evidence>
<proteinExistence type="predicted"/>
<name>A0ACC3S4G7_9PEZI</name>
<gene>
    <name evidence="1" type="ORF">M8818_007505</name>
</gene>
<evidence type="ECO:0000313" key="1">
    <source>
        <dbReference type="EMBL" id="KAK8194316.1"/>
    </source>
</evidence>